<comment type="caution">
    <text evidence="2">The sequence shown here is derived from an EMBL/GenBank/DDBJ whole genome shotgun (WGS) entry which is preliminary data.</text>
</comment>
<gene>
    <name evidence="2" type="ORF">L8U61_03470</name>
</gene>
<proteinExistence type="predicted"/>
<dbReference type="Proteomes" id="UP001146453">
    <property type="component" value="Unassembled WGS sequence"/>
</dbReference>
<organism evidence="2 3">
    <name type="scientific">Corynebacterium lehmanniae</name>
    <dbReference type="NCBI Taxonomy" id="2913497"/>
    <lineage>
        <taxon>Bacteria</taxon>
        <taxon>Bacillati</taxon>
        <taxon>Actinomycetota</taxon>
        <taxon>Actinomycetes</taxon>
        <taxon>Mycobacteriales</taxon>
        <taxon>Corynebacteriaceae</taxon>
        <taxon>Corynebacterium</taxon>
    </lineage>
</organism>
<evidence type="ECO:0000313" key="2">
    <source>
        <dbReference type="EMBL" id="MCZ9291193.1"/>
    </source>
</evidence>
<protein>
    <submittedName>
        <fullName evidence="2">Uncharacterized protein</fullName>
    </submittedName>
</protein>
<sequence>MSNRKFDLVAKNNKAAKKVSPAAQSYAEKYKVRSPEQIRKEKQRSQRSAKDRKQEQRKARRRQRRHSDSYALDCYDSWGIDDHSVDQGVSVRTYRGGLPGQGKRR</sequence>
<evidence type="ECO:0000256" key="1">
    <source>
        <dbReference type="SAM" id="MobiDB-lite"/>
    </source>
</evidence>
<evidence type="ECO:0000313" key="3">
    <source>
        <dbReference type="Proteomes" id="UP001146453"/>
    </source>
</evidence>
<keyword evidence="3" id="KW-1185">Reference proteome</keyword>
<dbReference type="EMBL" id="JAKMUR010000004">
    <property type="protein sequence ID" value="MCZ9291193.1"/>
    <property type="molecule type" value="Genomic_DNA"/>
</dbReference>
<accession>A0ABT4R732</accession>
<name>A0ABT4R732_9CORY</name>
<feature type="compositionally biased region" description="Basic and acidic residues" evidence="1">
    <location>
        <begin position="28"/>
        <end position="57"/>
    </location>
</feature>
<reference evidence="2" key="1">
    <citation type="submission" date="2022-02" db="EMBL/GenBank/DDBJ databases">
        <title>Corynebacterium sp. from urogenital microbiome.</title>
        <authorList>
            <person name="Cappelli E.A."/>
            <person name="Ribeiro T.G."/>
            <person name="Peixe L."/>
        </authorList>
    </citation>
    <scope>NUCLEOTIDE SEQUENCE</scope>
    <source>
        <strain evidence="2">C8Ua_144</strain>
    </source>
</reference>
<dbReference type="RefSeq" id="WP_269951902.1">
    <property type="nucleotide sequence ID" value="NZ_JAKMUR010000004.1"/>
</dbReference>
<feature type="region of interest" description="Disordered" evidence="1">
    <location>
        <begin position="1"/>
        <end position="105"/>
    </location>
</feature>